<reference evidence="1" key="1">
    <citation type="submission" date="2018-02" db="EMBL/GenBank/DDBJ databases">
        <title>Rhizophora mucronata_Transcriptome.</title>
        <authorList>
            <person name="Meera S.P."/>
            <person name="Sreeshan A."/>
            <person name="Augustine A."/>
        </authorList>
    </citation>
    <scope>NUCLEOTIDE SEQUENCE</scope>
    <source>
        <tissue evidence="1">Leaf</tissue>
    </source>
</reference>
<sequence length="41" mass="4852">MKPALNIALTFFISFCENSHNFNHQCDSLFFGYFLSFFSHQ</sequence>
<dbReference type="EMBL" id="GGEC01054111">
    <property type="protein sequence ID" value="MBX34595.1"/>
    <property type="molecule type" value="Transcribed_RNA"/>
</dbReference>
<evidence type="ECO:0000313" key="1">
    <source>
        <dbReference type="EMBL" id="MBX34595.1"/>
    </source>
</evidence>
<organism evidence="1">
    <name type="scientific">Rhizophora mucronata</name>
    <name type="common">Asiatic mangrove</name>
    <dbReference type="NCBI Taxonomy" id="61149"/>
    <lineage>
        <taxon>Eukaryota</taxon>
        <taxon>Viridiplantae</taxon>
        <taxon>Streptophyta</taxon>
        <taxon>Embryophyta</taxon>
        <taxon>Tracheophyta</taxon>
        <taxon>Spermatophyta</taxon>
        <taxon>Magnoliopsida</taxon>
        <taxon>eudicotyledons</taxon>
        <taxon>Gunneridae</taxon>
        <taxon>Pentapetalae</taxon>
        <taxon>rosids</taxon>
        <taxon>fabids</taxon>
        <taxon>Malpighiales</taxon>
        <taxon>Rhizophoraceae</taxon>
        <taxon>Rhizophora</taxon>
    </lineage>
</organism>
<protein>
    <submittedName>
        <fullName evidence="1">Uncharacterized protein</fullName>
    </submittedName>
</protein>
<dbReference type="AlphaFoldDB" id="A0A2P2MWJ4"/>
<accession>A0A2P2MWJ4</accession>
<name>A0A2P2MWJ4_RHIMU</name>
<proteinExistence type="predicted"/>